<evidence type="ECO:0000313" key="3">
    <source>
        <dbReference type="EMBL" id="KGA14629.1"/>
    </source>
</evidence>
<organism evidence="3">
    <name type="scientific">freshwater metagenome</name>
    <dbReference type="NCBI Taxonomy" id="449393"/>
    <lineage>
        <taxon>unclassified sequences</taxon>
        <taxon>metagenomes</taxon>
        <taxon>ecological metagenomes</taxon>
    </lineage>
</organism>
<evidence type="ECO:0008006" key="4">
    <source>
        <dbReference type="Google" id="ProtNLM"/>
    </source>
</evidence>
<proteinExistence type="predicted"/>
<name>A0A094PXZ9_9ZZZZ</name>
<accession>A0A094PXZ9</accession>
<feature type="domain" description="Microcystin LR degradation protein MlrC N-terminal" evidence="2">
    <location>
        <begin position="2"/>
        <end position="288"/>
    </location>
</feature>
<dbReference type="AlphaFoldDB" id="A0A094PXZ9"/>
<dbReference type="InterPro" id="IPR010799">
    <property type="entry name" value="MlrC_C"/>
</dbReference>
<reference evidence="3" key="1">
    <citation type="submission" date="2014-06" db="EMBL/GenBank/DDBJ databases">
        <title>Key roles for freshwater Actinobacteria revealed by deep metagenomic sequencing.</title>
        <authorList>
            <person name="Ghai R."/>
            <person name="Mizuno C.M."/>
            <person name="Picazo A."/>
            <person name="Camacho A."/>
            <person name="Rodriguez-Valera F."/>
        </authorList>
    </citation>
    <scope>NUCLEOTIDE SEQUENCE</scope>
</reference>
<dbReference type="InterPro" id="IPR015995">
    <property type="entry name" value="MlrC_N"/>
</dbReference>
<sequence length="498" mass="54749">MKIGILSVFHETNTFSPIPTDIDDFKKSTWLTGSAIIKTFEGTRTPIGGFLEIIRERGYEAVPLFAAHATPAGVVMHEVFQEIRLNVRKQLKDHPEIDALALELHGAHIVEGIEDPEAILCAEIRELIGEKPLAVVTDFHANMTPERLKSATIWSGYRTNPHVDTYEAAVRALENLFFYIDSNEKPEFSFVRVPVIFPPISQSTGDAPFKGIIERAKELQEKFELRDLIVHGGYSFSDVPYAGLSFTALGDSKNRVKRELALLELAKLVWESKNVVTQEIVDIDKVMQLVSSGACDNKRYAIADTSDNINGGSAGDSTHVLAPLLGSGLKVLTTICDPAAIDLLDGVKISESIDLFLGGYSHPTVGSPLRVSAQLMWKGNGEYVHEGRMNHGASYSIGKAAWVRVNTVDILIQSFAQQPNDLAQFKIAGINPTEYEVIVLKGAAALRANWQSLVDEFVNASSPGITDCVLERLNYVNLANNVWPLDKKITPSFDVAHI</sequence>
<dbReference type="Pfam" id="PF07171">
    <property type="entry name" value="MlrC_C"/>
    <property type="match status" value="1"/>
</dbReference>
<protein>
    <recommendedName>
        <fullName evidence="4">Microcystin LR degradation protein MlrC N-terminal domain-containing protein</fullName>
    </recommendedName>
</protein>
<gene>
    <name evidence="3" type="ORF">GM51_16775</name>
</gene>
<dbReference type="EMBL" id="JNSL01000141">
    <property type="protein sequence ID" value="KGA14629.1"/>
    <property type="molecule type" value="Genomic_DNA"/>
</dbReference>
<evidence type="ECO:0000259" key="2">
    <source>
        <dbReference type="Pfam" id="PF07364"/>
    </source>
</evidence>
<evidence type="ECO:0000259" key="1">
    <source>
        <dbReference type="Pfam" id="PF07171"/>
    </source>
</evidence>
<comment type="caution">
    <text evidence="3">The sequence shown here is derived from an EMBL/GenBank/DDBJ whole genome shotgun (WGS) entry which is preliminary data.</text>
</comment>
<feature type="domain" description="Microcystin LR degradation protein MlrC C-terminal" evidence="1">
    <location>
        <begin position="302"/>
        <end position="476"/>
    </location>
</feature>
<dbReference type="Pfam" id="PF07364">
    <property type="entry name" value="DUF1485"/>
    <property type="match status" value="1"/>
</dbReference>